<name>A0A0C1MNS7_9GAMM</name>
<protein>
    <submittedName>
        <fullName evidence="1">Uncharacterized protein</fullName>
    </submittedName>
</protein>
<sequence>MTRYWIFDNDSSKTGFPLGDLLRLIIRFIDCKVLKILVHRAEGYGEKVSLWDDLLFHPDDKVTVSYQEILDLVECNEELLYWLDVEFELSNGKTLLFGLHDSSSMYVECSSDIRDILDNKFEHVKASSVSM</sequence>
<proteinExistence type="predicted"/>
<gene>
    <name evidence="1" type="ORF">JF50_18060</name>
</gene>
<organism evidence="1 2">
    <name type="scientific">Pseudoalteromonas luteoviolacea</name>
    <dbReference type="NCBI Taxonomy" id="43657"/>
    <lineage>
        <taxon>Bacteria</taxon>
        <taxon>Pseudomonadati</taxon>
        <taxon>Pseudomonadota</taxon>
        <taxon>Gammaproteobacteria</taxon>
        <taxon>Alteromonadales</taxon>
        <taxon>Pseudoalteromonadaceae</taxon>
        <taxon>Pseudoalteromonas</taxon>
    </lineage>
</organism>
<dbReference type="AlphaFoldDB" id="A0A0C1MNS7"/>
<accession>A0A0C1MNS7</accession>
<dbReference type="EMBL" id="JWIC01000007">
    <property type="protein sequence ID" value="KID56183.1"/>
    <property type="molecule type" value="Genomic_DNA"/>
</dbReference>
<comment type="caution">
    <text evidence="1">The sequence shown here is derived from an EMBL/GenBank/DDBJ whole genome shotgun (WGS) entry which is preliminary data.</text>
</comment>
<dbReference type="Proteomes" id="UP000031327">
    <property type="component" value="Unassembled WGS sequence"/>
</dbReference>
<reference evidence="1 2" key="1">
    <citation type="submission" date="2014-12" db="EMBL/GenBank/DDBJ databases">
        <title>Draft Genome Sequence of Pseudoalteromonas luteoviolacea HI1.</title>
        <authorList>
            <person name="Asahina A.Y."/>
            <person name="Hadfield M.G."/>
        </authorList>
    </citation>
    <scope>NUCLEOTIDE SEQUENCE [LARGE SCALE GENOMIC DNA]</scope>
    <source>
        <strain evidence="1 2">HI1</strain>
    </source>
</reference>
<evidence type="ECO:0000313" key="1">
    <source>
        <dbReference type="EMBL" id="KID56183.1"/>
    </source>
</evidence>
<evidence type="ECO:0000313" key="2">
    <source>
        <dbReference type="Proteomes" id="UP000031327"/>
    </source>
</evidence>